<dbReference type="Gene3D" id="3.40.50.1000">
    <property type="entry name" value="HAD superfamily/HAD-like"/>
    <property type="match status" value="1"/>
</dbReference>
<dbReference type="InterPro" id="IPR006439">
    <property type="entry name" value="HAD-SF_hydro_IA"/>
</dbReference>
<dbReference type="InterPro" id="IPR023198">
    <property type="entry name" value="PGP-like_dom2"/>
</dbReference>
<keyword evidence="4" id="KW-0460">Magnesium</keyword>
<dbReference type="NCBIfam" id="TIGR01509">
    <property type="entry name" value="HAD-SF-IA-v3"/>
    <property type="match status" value="1"/>
</dbReference>
<dbReference type="SFLD" id="SFLDG01135">
    <property type="entry name" value="C1.5.6:_HAD__Beta-PGM__Phospha"/>
    <property type="match status" value="1"/>
</dbReference>
<dbReference type="EMBL" id="JAZAQF010000086">
    <property type="protein sequence ID" value="MFG3818995.1"/>
    <property type="molecule type" value="Genomic_DNA"/>
</dbReference>
<dbReference type="PANTHER" id="PTHR46193:SF18">
    <property type="entry name" value="HEXITOL PHOSPHATASE B"/>
    <property type="match status" value="1"/>
</dbReference>
<evidence type="ECO:0000256" key="1">
    <source>
        <dbReference type="ARBA" id="ARBA00001946"/>
    </source>
</evidence>
<proteinExistence type="inferred from homology"/>
<evidence type="ECO:0000313" key="7">
    <source>
        <dbReference type="Proteomes" id="UP001604335"/>
    </source>
</evidence>
<dbReference type="Proteomes" id="UP001604335">
    <property type="component" value="Unassembled WGS sequence"/>
</dbReference>
<evidence type="ECO:0000256" key="5">
    <source>
        <dbReference type="ARBA" id="ARBA00023277"/>
    </source>
</evidence>
<keyword evidence="5" id="KW-0119">Carbohydrate metabolism</keyword>
<dbReference type="SFLD" id="SFLDG01129">
    <property type="entry name" value="C1.5:_HAD__Beta-PGM__Phosphata"/>
    <property type="match status" value="1"/>
</dbReference>
<gene>
    <name evidence="6" type="ORF">VPK24_15235</name>
</gene>
<dbReference type="RefSeq" id="WP_393014655.1">
    <property type="nucleotide sequence ID" value="NZ_JAZAQF010000086.1"/>
</dbReference>
<accession>A0ABW7CD11</accession>
<evidence type="ECO:0000256" key="3">
    <source>
        <dbReference type="ARBA" id="ARBA00022723"/>
    </source>
</evidence>
<dbReference type="SFLD" id="SFLDS00003">
    <property type="entry name" value="Haloacid_Dehalogenase"/>
    <property type="match status" value="1"/>
</dbReference>
<keyword evidence="3" id="KW-0479">Metal-binding</keyword>
<dbReference type="CDD" id="cd07505">
    <property type="entry name" value="HAD_BPGM-like"/>
    <property type="match status" value="1"/>
</dbReference>
<protein>
    <submittedName>
        <fullName evidence="6">HAD family phosphatase</fullName>
    </submittedName>
</protein>
<name>A0ABW7CD11_9CYAN</name>
<dbReference type="PRINTS" id="PR00413">
    <property type="entry name" value="HADHALOGNASE"/>
</dbReference>
<comment type="caution">
    <text evidence="6">The sequence shown here is derived from an EMBL/GenBank/DDBJ whole genome shotgun (WGS) entry which is preliminary data.</text>
</comment>
<dbReference type="Gene3D" id="1.10.150.240">
    <property type="entry name" value="Putative phosphatase, domain 2"/>
    <property type="match status" value="1"/>
</dbReference>
<evidence type="ECO:0000256" key="4">
    <source>
        <dbReference type="ARBA" id="ARBA00022842"/>
    </source>
</evidence>
<organism evidence="6 7">
    <name type="scientific">Limnothrix redekei LRLZ20PSL1</name>
    <dbReference type="NCBI Taxonomy" id="3112953"/>
    <lineage>
        <taxon>Bacteria</taxon>
        <taxon>Bacillati</taxon>
        <taxon>Cyanobacteriota</taxon>
        <taxon>Cyanophyceae</taxon>
        <taxon>Pseudanabaenales</taxon>
        <taxon>Pseudanabaenaceae</taxon>
        <taxon>Limnothrix</taxon>
    </lineage>
</organism>
<comment type="cofactor">
    <cofactor evidence="1">
        <name>Mg(2+)</name>
        <dbReference type="ChEBI" id="CHEBI:18420"/>
    </cofactor>
</comment>
<sequence>MLSADLLPNSFGLLFDLDGTLTETNPLHYRAWELVLAEVGFDLTPTIYEQIISGRTNAQIVVDLLPSYSVAEGAALSDRKEALFRQLAPDLEPVLGLPLLLKALEPCNLPMAVVTNAPKDNAIHMLTALGLRERFATVVLAEEAPPGKPDPAPYRLGLERLNLPANGAIAFEDSPPGVRSAVAAGIFTVGLSTTHAPEELTQAGASLVIENFTNQRLWQLLRSRLGDEAISLSAASTV</sequence>
<comment type="similarity">
    <text evidence="2">Belongs to the HAD-like hydrolase superfamily. CbbY/CbbZ/Gph/YieH family.</text>
</comment>
<evidence type="ECO:0000313" key="6">
    <source>
        <dbReference type="EMBL" id="MFG3818995.1"/>
    </source>
</evidence>
<evidence type="ECO:0000256" key="2">
    <source>
        <dbReference type="ARBA" id="ARBA00006171"/>
    </source>
</evidence>
<reference evidence="7" key="1">
    <citation type="journal article" date="2024" name="Algal Res.">
        <title>Biochemical, toxicological and genomic investigation of a high-biomass producing Limnothrix strain isolated from Italian shallow drinking water reservoir.</title>
        <authorList>
            <person name="Simonazzi M."/>
            <person name="Shishido T.K."/>
            <person name="Delbaje E."/>
            <person name="Wahlsten M."/>
            <person name="Fewer D.P."/>
            <person name="Sivonen K."/>
            <person name="Pezzolesi L."/>
            <person name="Pistocchi R."/>
        </authorList>
    </citation>
    <scope>NUCLEOTIDE SEQUENCE [LARGE SCALE GENOMIC DNA]</scope>
    <source>
        <strain evidence="7">LRLZ20PSL1</strain>
    </source>
</reference>
<keyword evidence="7" id="KW-1185">Reference proteome</keyword>
<dbReference type="InterPro" id="IPR041492">
    <property type="entry name" value="HAD_2"/>
</dbReference>
<dbReference type="InterPro" id="IPR051600">
    <property type="entry name" value="Beta-PGM-like"/>
</dbReference>
<dbReference type="SUPFAM" id="SSF56784">
    <property type="entry name" value="HAD-like"/>
    <property type="match status" value="1"/>
</dbReference>
<dbReference type="Pfam" id="PF13419">
    <property type="entry name" value="HAD_2"/>
    <property type="match status" value="1"/>
</dbReference>
<dbReference type="InterPro" id="IPR036412">
    <property type="entry name" value="HAD-like_sf"/>
</dbReference>
<dbReference type="InterPro" id="IPR023214">
    <property type="entry name" value="HAD_sf"/>
</dbReference>
<dbReference type="PANTHER" id="PTHR46193">
    <property type="entry name" value="6-PHOSPHOGLUCONATE PHOSPHATASE"/>
    <property type="match status" value="1"/>
</dbReference>